<evidence type="ECO:0000313" key="1">
    <source>
        <dbReference type="EMBL" id="KAH9330550.1"/>
    </source>
</evidence>
<keyword evidence="2" id="KW-1185">Reference proteome</keyword>
<name>A0AA38GZT9_TAXCH</name>
<evidence type="ECO:0000313" key="2">
    <source>
        <dbReference type="Proteomes" id="UP000824469"/>
    </source>
</evidence>
<dbReference type="AlphaFoldDB" id="A0AA38GZT9"/>
<accession>A0AA38GZT9</accession>
<feature type="non-terminal residue" evidence="1">
    <location>
        <position position="159"/>
    </location>
</feature>
<protein>
    <submittedName>
        <fullName evidence="1">Uncharacterized protein</fullName>
    </submittedName>
</protein>
<gene>
    <name evidence="1" type="ORF">KI387_002658</name>
</gene>
<proteinExistence type="predicted"/>
<reference evidence="1 2" key="1">
    <citation type="journal article" date="2021" name="Nat. Plants">
        <title>The Taxus genome provides insights into paclitaxel biosynthesis.</title>
        <authorList>
            <person name="Xiong X."/>
            <person name="Gou J."/>
            <person name="Liao Q."/>
            <person name="Li Y."/>
            <person name="Zhou Q."/>
            <person name="Bi G."/>
            <person name="Li C."/>
            <person name="Du R."/>
            <person name="Wang X."/>
            <person name="Sun T."/>
            <person name="Guo L."/>
            <person name="Liang H."/>
            <person name="Lu P."/>
            <person name="Wu Y."/>
            <person name="Zhang Z."/>
            <person name="Ro D.K."/>
            <person name="Shang Y."/>
            <person name="Huang S."/>
            <person name="Yan J."/>
        </authorList>
    </citation>
    <scope>NUCLEOTIDE SEQUENCE [LARGE SCALE GENOMIC DNA]</scope>
    <source>
        <strain evidence="1">Ta-2019</strain>
    </source>
</reference>
<dbReference type="Proteomes" id="UP000824469">
    <property type="component" value="Unassembled WGS sequence"/>
</dbReference>
<dbReference type="EMBL" id="JAHRHJ020000001">
    <property type="protein sequence ID" value="KAH9330550.1"/>
    <property type="molecule type" value="Genomic_DNA"/>
</dbReference>
<comment type="caution">
    <text evidence="1">The sequence shown here is derived from an EMBL/GenBank/DDBJ whole genome shotgun (WGS) entry which is preliminary data.</text>
</comment>
<organism evidence="1 2">
    <name type="scientific">Taxus chinensis</name>
    <name type="common">Chinese yew</name>
    <name type="synonym">Taxus wallichiana var. chinensis</name>
    <dbReference type="NCBI Taxonomy" id="29808"/>
    <lineage>
        <taxon>Eukaryota</taxon>
        <taxon>Viridiplantae</taxon>
        <taxon>Streptophyta</taxon>
        <taxon>Embryophyta</taxon>
        <taxon>Tracheophyta</taxon>
        <taxon>Spermatophyta</taxon>
        <taxon>Pinopsida</taxon>
        <taxon>Pinidae</taxon>
        <taxon>Conifers II</taxon>
        <taxon>Cupressales</taxon>
        <taxon>Taxaceae</taxon>
        <taxon>Taxus</taxon>
    </lineage>
</organism>
<sequence length="159" mass="18115">MSHNKMCMCGTLLRQGDVSQLPYFMVRSWFNYPDSMVIGIVCDEEPANNYTVVAVGKDVRKKVNAIQISQGNSWRTVCLLPEFYKVSHGSANIILWNGKLFCRMHEPEDSFMVYDLQNKNKNKKTSSSGRFPRQSEENHNLQFGCMPVGSPANRDGLRT</sequence>